<reference evidence="2" key="1">
    <citation type="submission" date="2019-05" db="EMBL/GenBank/DDBJ databases">
        <authorList>
            <person name="Naeem R."/>
            <person name="Antony C."/>
            <person name="Guan Q."/>
        </authorList>
    </citation>
    <scope>NUCLEOTIDE SEQUENCE</scope>
    <source>
        <strain evidence="2">2</strain>
    </source>
</reference>
<dbReference type="InterPro" id="IPR036291">
    <property type="entry name" value="NAD(P)-bd_dom_sf"/>
</dbReference>
<dbReference type="AlphaFoldDB" id="A0A653EZ42"/>
<proteinExistence type="predicted"/>
<sequence length="194" mass="20542">MRIFFAGASGLIGRHVLPLLIDAGHTVGAMTRTADKAGHLEASGALPIVCDVFDRPSLDHHVRAFAPDLLLHELTDLPDNLKDLPADSALNARIRDEGTRNLIAATTELAKVKIVAQSVAWSMAPGKESAAVGVLEKSVLAVGGVVLRYGLIYGPGTYFERQLPPTPRVHVDTAAVRTVEALDAPSGVLTIVDE</sequence>
<organism evidence="2">
    <name type="scientific">Mycobacterium riyadhense</name>
    <dbReference type="NCBI Taxonomy" id="486698"/>
    <lineage>
        <taxon>Bacteria</taxon>
        <taxon>Bacillati</taxon>
        <taxon>Actinomycetota</taxon>
        <taxon>Actinomycetes</taxon>
        <taxon>Mycobacteriales</taxon>
        <taxon>Mycobacteriaceae</taxon>
        <taxon>Mycobacterium</taxon>
    </lineage>
</organism>
<protein>
    <recommendedName>
        <fullName evidence="1">NAD(P)-binding domain-containing protein</fullName>
    </recommendedName>
</protein>
<feature type="domain" description="NAD(P)-binding" evidence="1">
    <location>
        <begin position="7"/>
        <end position="64"/>
    </location>
</feature>
<dbReference type="Pfam" id="PF13460">
    <property type="entry name" value="NAD_binding_10"/>
    <property type="match status" value="1"/>
</dbReference>
<gene>
    <name evidence="2" type="ORF">BIN_B_04613</name>
</gene>
<dbReference type="InterPro" id="IPR016040">
    <property type="entry name" value="NAD(P)-bd_dom"/>
</dbReference>
<evidence type="ECO:0000259" key="1">
    <source>
        <dbReference type="Pfam" id="PF13460"/>
    </source>
</evidence>
<name>A0A653EZ42_9MYCO</name>
<dbReference type="SUPFAM" id="SSF51735">
    <property type="entry name" value="NAD(P)-binding Rossmann-fold domains"/>
    <property type="match status" value="1"/>
</dbReference>
<dbReference type="EMBL" id="LR589138">
    <property type="protein sequence ID" value="VTP02648.1"/>
    <property type="molecule type" value="Genomic_DNA"/>
</dbReference>
<dbReference type="Gene3D" id="3.40.50.720">
    <property type="entry name" value="NAD(P)-binding Rossmann-like Domain"/>
    <property type="match status" value="1"/>
</dbReference>
<accession>A0A653EZ42</accession>
<evidence type="ECO:0000313" key="2">
    <source>
        <dbReference type="EMBL" id="VTP02648.1"/>
    </source>
</evidence>